<gene>
    <name evidence="2" type="ORF">HMPREF0769_10386</name>
</gene>
<dbReference type="GO" id="GO:0016407">
    <property type="term" value="F:acetyltransferase activity"/>
    <property type="evidence" value="ECO:0007669"/>
    <property type="project" value="InterPro"/>
</dbReference>
<organism evidence="2">
    <name type="scientific">Staphylococcus aureus subsp. aureus MN8</name>
    <dbReference type="NCBI Taxonomy" id="548470"/>
    <lineage>
        <taxon>Bacteria</taxon>
        <taxon>Bacillati</taxon>
        <taxon>Bacillota</taxon>
        <taxon>Bacilli</taxon>
        <taxon>Bacillales</taxon>
        <taxon>Staphylococcaceae</taxon>
        <taxon>Staphylococcus</taxon>
    </lineage>
</organism>
<accession>A0A0E1XAH1</accession>
<dbReference type="RefSeq" id="WP_001016371.1">
    <property type="nucleotide sequence ID" value="NZ_CM000952.1"/>
</dbReference>
<name>A0A0E1XAH1_STAAU</name>
<dbReference type="InterPro" id="IPR001447">
    <property type="entry name" value="Arylamine_N-AcTrfase"/>
</dbReference>
<reference evidence="2" key="1">
    <citation type="submission" date="2010-05" db="EMBL/GenBank/DDBJ databases">
        <authorList>
            <person name="Muzny D."/>
            <person name="Qin X."/>
            <person name="Buhay C."/>
            <person name="Dugan-Rocha S."/>
            <person name="Ding Y."/>
            <person name="Chen G."/>
            <person name="Hawes A."/>
            <person name="Holder M."/>
            <person name="Jhangiani S."/>
            <person name="Johnson A."/>
            <person name="Khan Z."/>
            <person name="Li Z."/>
            <person name="Liu W."/>
            <person name="Liu X."/>
            <person name="Perez L."/>
            <person name="Shen H."/>
            <person name="Wang Q."/>
            <person name="Watt J."/>
            <person name="Xi L."/>
            <person name="Xin Y."/>
            <person name="Zhou J."/>
            <person name="Deng J."/>
            <person name="Jiang H."/>
            <person name="Liu Y."/>
            <person name="Qu J."/>
            <person name="Song X.-Z."/>
            <person name="Zhang L."/>
            <person name="Villasana D."/>
            <person name="Johnson A."/>
            <person name="Liu J."/>
            <person name="Liyanage D."/>
            <person name="Lorensuhewa L."/>
            <person name="Robinson T."/>
            <person name="Song A."/>
            <person name="Song B.-B."/>
            <person name="Dinh H."/>
            <person name="Thornton R."/>
            <person name="Coyle M."/>
            <person name="Francisco L."/>
            <person name="Jackson L."/>
            <person name="Javaid M."/>
            <person name="Korchina V."/>
            <person name="Kovar C."/>
            <person name="Mata R."/>
            <person name="Mathew T."/>
            <person name="Ngo R."/>
            <person name="Nguyen L."/>
            <person name="Nguyen N."/>
            <person name="Okwuonu G."/>
            <person name="Ongeri F."/>
            <person name="Pham C."/>
            <person name="Simmons D."/>
            <person name="Wilczek-Boney K."/>
            <person name="Hale W."/>
            <person name="Jakkamsetti A."/>
            <person name="Pham P."/>
            <person name="Ruth R."/>
            <person name="San Lucas F."/>
            <person name="Warren J."/>
            <person name="Zhang J."/>
            <person name="Zhao Z."/>
            <person name="Zhou C."/>
            <person name="Zhu D."/>
            <person name="Lee S."/>
            <person name="Bess C."/>
            <person name="Blankenburg K."/>
            <person name="Forbes L."/>
            <person name="Fu Q."/>
            <person name="Gubbala S."/>
            <person name="Hirani K."/>
            <person name="Jayaseelan J.C."/>
            <person name="Lara F."/>
            <person name="Munidasa M."/>
            <person name="Palculict T."/>
            <person name="Patil S."/>
            <person name="Pu L.-L."/>
            <person name="Saada N."/>
            <person name="Tang L."/>
            <person name="Weissenberger G."/>
            <person name="Zhu Y."/>
            <person name="Hemphill L."/>
            <person name="Shang Y."/>
            <person name="Youmans B."/>
            <person name="Ayvaz T."/>
            <person name="Ross M."/>
            <person name="Santibanez J."/>
            <person name="Aqrawi P."/>
            <person name="Gross S."/>
            <person name="Joshi V."/>
            <person name="Fowler G."/>
            <person name="Nazareth L."/>
            <person name="Reid J."/>
            <person name="Worley K."/>
            <person name="Petrosino J."/>
            <person name="Highlander S."/>
            <person name="Gibbs R."/>
        </authorList>
    </citation>
    <scope>NUCLEOTIDE SEQUENCE [LARGE SCALE GENOMIC DNA]</scope>
    <source>
        <strain evidence="2">MN8</strain>
    </source>
</reference>
<dbReference type="Pfam" id="PF00797">
    <property type="entry name" value="Acetyltransf_2"/>
    <property type="match status" value="1"/>
</dbReference>
<dbReference type="InterPro" id="IPR038765">
    <property type="entry name" value="Papain-like_cys_pep_sf"/>
</dbReference>
<dbReference type="SUPFAM" id="SSF54001">
    <property type="entry name" value="Cysteine proteinases"/>
    <property type="match status" value="1"/>
</dbReference>
<protein>
    <recommendedName>
        <fullName evidence="3">Acetyltransferase</fullName>
    </recommendedName>
</protein>
<dbReference type="InterPro" id="IPR053710">
    <property type="entry name" value="Arylamine_NAT_domain_sf"/>
</dbReference>
<dbReference type="AlphaFoldDB" id="A0A0E1XAH1"/>
<dbReference type="Proteomes" id="UP000003455">
    <property type="component" value="Chromosome"/>
</dbReference>
<evidence type="ECO:0000313" key="2">
    <source>
        <dbReference type="EMBL" id="EFH96384.1"/>
    </source>
</evidence>
<comment type="similarity">
    <text evidence="1">Belongs to the arylamine N-acetyltransferase family.</text>
</comment>
<dbReference type="EMBL" id="ACJA02000001">
    <property type="protein sequence ID" value="EFH96384.1"/>
    <property type="molecule type" value="Genomic_DNA"/>
</dbReference>
<comment type="caution">
    <text evidence="2">The sequence shown here is derived from an EMBL/GenBank/DDBJ whole genome shotgun (WGS) entry which is preliminary data.</text>
</comment>
<proteinExistence type="inferred from homology"/>
<evidence type="ECO:0008006" key="3">
    <source>
        <dbReference type="Google" id="ProtNLM"/>
    </source>
</evidence>
<dbReference type="Gene3D" id="3.30.2140.20">
    <property type="match status" value="1"/>
</dbReference>
<dbReference type="HOGENOM" id="CLU_2169501_0_0_9"/>
<sequence>MNHQHGDFYYEMNNFFNVYFEYKGFTVNIVSSTIHTHGDGKSLKGSHVSLIIPIDGVDYVTGADFGDLPFSVMPIVPKDNSPVIHDMNGDFHAIYVNDYLFYVRKMGKDNDNNLDHTMKWN</sequence>
<evidence type="ECO:0000256" key="1">
    <source>
        <dbReference type="ARBA" id="ARBA00006547"/>
    </source>
</evidence>